<evidence type="ECO:0000259" key="6">
    <source>
        <dbReference type="PROSITE" id="PS50072"/>
    </source>
</evidence>
<gene>
    <name evidence="7" type="ORF">HELGO_WM57655</name>
</gene>
<dbReference type="GO" id="GO:0006457">
    <property type="term" value="P:protein folding"/>
    <property type="evidence" value="ECO:0007669"/>
    <property type="project" value="InterPro"/>
</dbReference>
<dbReference type="AlphaFoldDB" id="A0A6S6UJL4"/>
<evidence type="ECO:0000256" key="2">
    <source>
        <dbReference type="ARBA" id="ARBA00007365"/>
    </source>
</evidence>
<name>A0A6S6UJL4_9BACT</name>
<dbReference type="GO" id="GO:0003755">
    <property type="term" value="F:peptidyl-prolyl cis-trans isomerase activity"/>
    <property type="evidence" value="ECO:0007669"/>
    <property type="project" value="UniProtKB-UniRule"/>
</dbReference>
<dbReference type="PROSITE" id="PS00170">
    <property type="entry name" value="CSA_PPIASE_1"/>
    <property type="match status" value="1"/>
</dbReference>
<accession>A0A6S6UJL4</accession>
<dbReference type="CDD" id="cd00317">
    <property type="entry name" value="cyclophilin"/>
    <property type="match status" value="1"/>
</dbReference>
<keyword evidence="3 5" id="KW-0697">Rotamase</keyword>
<feature type="domain" description="PPIase cyclophilin-type" evidence="6">
    <location>
        <begin position="31"/>
        <end position="219"/>
    </location>
</feature>
<dbReference type="InterPro" id="IPR002130">
    <property type="entry name" value="Cyclophilin-type_PPIase_dom"/>
</dbReference>
<dbReference type="EC" id="5.2.1.8" evidence="5"/>
<protein>
    <recommendedName>
        <fullName evidence="5">Peptidyl-prolyl cis-trans isomerase</fullName>
        <shortName evidence="5">PPIase</shortName>
        <ecNumber evidence="5">5.2.1.8</ecNumber>
    </recommendedName>
</protein>
<evidence type="ECO:0000256" key="1">
    <source>
        <dbReference type="ARBA" id="ARBA00002388"/>
    </source>
</evidence>
<comment type="catalytic activity">
    <reaction evidence="5">
        <text>[protein]-peptidylproline (omega=180) = [protein]-peptidylproline (omega=0)</text>
        <dbReference type="Rhea" id="RHEA:16237"/>
        <dbReference type="Rhea" id="RHEA-COMP:10747"/>
        <dbReference type="Rhea" id="RHEA-COMP:10748"/>
        <dbReference type="ChEBI" id="CHEBI:83833"/>
        <dbReference type="ChEBI" id="CHEBI:83834"/>
        <dbReference type="EC" id="5.2.1.8"/>
    </reaction>
</comment>
<dbReference type="EMBL" id="CACVAQ010000459">
    <property type="protein sequence ID" value="CAA6829062.1"/>
    <property type="molecule type" value="Genomic_DNA"/>
</dbReference>
<organism evidence="7">
    <name type="scientific">uncultured Aureispira sp</name>
    <dbReference type="NCBI Taxonomy" id="1331704"/>
    <lineage>
        <taxon>Bacteria</taxon>
        <taxon>Pseudomonadati</taxon>
        <taxon>Bacteroidota</taxon>
        <taxon>Saprospiria</taxon>
        <taxon>Saprospirales</taxon>
        <taxon>Saprospiraceae</taxon>
        <taxon>Aureispira</taxon>
        <taxon>environmental samples</taxon>
    </lineage>
</organism>
<reference evidence="7" key="1">
    <citation type="submission" date="2020-01" db="EMBL/GenBank/DDBJ databases">
        <authorList>
            <person name="Meier V. D."/>
            <person name="Meier V D."/>
        </authorList>
    </citation>
    <scope>NUCLEOTIDE SEQUENCE</scope>
    <source>
        <strain evidence="7">HLG_WM_MAG_10</strain>
    </source>
</reference>
<feature type="chain" id="PRO_5028501939" description="Peptidyl-prolyl cis-trans isomerase" evidence="5">
    <location>
        <begin position="19"/>
        <end position="226"/>
    </location>
</feature>
<evidence type="ECO:0000256" key="4">
    <source>
        <dbReference type="ARBA" id="ARBA00023235"/>
    </source>
</evidence>
<keyword evidence="4 5" id="KW-0413">Isomerase</keyword>
<comment type="similarity">
    <text evidence="2 5">Belongs to the cyclophilin-type PPIase family.</text>
</comment>
<dbReference type="PRINTS" id="PR00153">
    <property type="entry name" value="CSAPPISMRASE"/>
</dbReference>
<evidence type="ECO:0000256" key="3">
    <source>
        <dbReference type="ARBA" id="ARBA00023110"/>
    </source>
</evidence>
<dbReference type="Pfam" id="PF00160">
    <property type="entry name" value="Pro_isomerase"/>
    <property type="match status" value="1"/>
</dbReference>
<dbReference type="InterPro" id="IPR029000">
    <property type="entry name" value="Cyclophilin-like_dom_sf"/>
</dbReference>
<dbReference type="PIRSF" id="PIRSF001467">
    <property type="entry name" value="Peptidylpro_ismrse"/>
    <property type="match status" value="1"/>
</dbReference>
<dbReference type="InterPro" id="IPR020892">
    <property type="entry name" value="Cyclophilin-type_PPIase_CS"/>
</dbReference>
<dbReference type="PANTHER" id="PTHR45625">
    <property type="entry name" value="PEPTIDYL-PROLYL CIS-TRANS ISOMERASE-RELATED"/>
    <property type="match status" value="1"/>
</dbReference>
<comment type="function">
    <text evidence="1 5">PPIases accelerate the folding of proteins. It catalyzes the cis-trans isomerization of proline imidic peptide bonds in oligopeptides.</text>
</comment>
<keyword evidence="5" id="KW-0732">Signal</keyword>
<proteinExistence type="inferred from homology"/>
<dbReference type="InterPro" id="IPR024936">
    <property type="entry name" value="Cyclophilin-type_PPIase"/>
</dbReference>
<dbReference type="PROSITE" id="PS51257">
    <property type="entry name" value="PROKAR_LIPOPROTEIN"/>
    <property type="match status" value="1"/>
</dbReference>
<dbReference type="PANTHER" id="PTHR45625:SF4">
    <property type="entry name" value="PEPTIDYLPROLYL ISOMERASE DOMAIN AND WD REPEAT-CONTAINING PROTEIN 1"/>
    <property type="match status" value="1"/>
</dbReference>
<evidence type="ECO:0000256" key="5">
    <source>
        <dbReference type="RuleBase" id="RU363019"/>
    </source>
</evidence>
<evidence type="ECO:0000313" key="7">
    <source>
        <dbReference type="EMBL" id="CAA6829062.1"/>
    </source>
</evidence>
<feature type="signal peptide" evidence="5">
    <location>
        <begin position="1"/>
        <end position="18"/>
    </location>
</feature>
<dbReference type="InterPro" id="IPR044666">
    <property type="entry name" value="Cyclophilin_A-like"/>
</dbReference>
<dbReference type="PROSITE" id="PS50072">
    <property type="entry name" value="CSA_PPIASE_2"/>
    <property type="match status" value="1"/>
</dbReference>
<dbReference type="SUPFAM" id="SSF50891">
    <property type="entry name" value="Cyclophilin-like"/>
    <property type="match status" value="1"/>
</dbReference>
<sequence>MKKQTLFLFIAFACLWSACSKSIFNPKSSNYEPIIEMTTEYGVIEVQLYANTPQHRDNFVSLVQEGFYDSLLFHRVINNFMIQGGDPESKGAAPNVMLGNGGPGYTVPAEFVDSLVHIKGALAAARMGDAVNPQKASSGSQFYIVQGQKVKPEILTRMAARNGRKYTEAQKKAYAELGGTPHLDGGYTVFGRVIKGLDIIDKIAAVQVNSSRPVKDIMMKMRVKKG</sequence>
<dbReference type="Gene3D" id="2.40.100.10">
    <property type="entry name" value="Cyclophilin-like"/>
    <property type="match status" value="1"/>
</dbReference>